<feature type="region of interest" description="Disordered" evidence="14">
    <location>
        <begin position="1"/>
        <end position="22"/>
    </location>
</feature>
<evidence type="ECO:0000256" key="3">
    <source>
        <dbReference type="ARBA" id="ARBA00021622"/>
    </source>
</evidence>
<dbReference type="NCBIfam" id="TIGR00328">
    <property type="entry name" value="flhB"/>
    <property type="match status" value="1"/>
</dbReference>
<dbReference type="STRING" id="1121439.dsat_2689"/>
<keyword evidence="10 13" id="KW-0472">Membrane</keyword>
<evidence type="ECO:0000256" key="8">
    <source>
        <dbReference type="ARBA" id="ARBA00022927"/>
    </source>
</evidence>
<dbReference type="PANTHER" id="PTHR30531">
    <property type="entry name" value="FLAGELLAR BIOSYNTHETIC PROTEIN FLHB"/>
    <property type="match status" value="1"/>
</dbReference>
<sequence length="359" mass="40163">MAQSDPSKTELPTERRIKKAREKGSVAKSQDFTKSVVLLLGTIAVYFLTGHIATQIKSIFIWFFQDGLTSFEATPAGIYDLFVMIATRLAIILLPVFAVLALTCFVVLRVQVGPLWAPKVFEFNFKIFDVAKGLQRIFLSPKTFINLGKSLLQACAVAVAPYLVLKAEAGNLLPLFYASPLEIATYILHLMFLMFSYALVAMIIIGALDLVYQRWDYTEQLKMTKHEVKDERRQAEGDPKVKQKQRQKMLETIAKRMMEAVPKADVVITNPTHYAVALQYDPLTAPAPIVVAKGLDHLALKIKDVAREHNVPIRENKPLARALYKQVEVGDMIPEEMYQAVAAILAQIKRTSSNGPIVS</sequence>
<evidence type="ECO:0000256" key="4">
    <source>
        <dbReference type="ARBA" id="ARBA00022448"/>
    </source>
</evidence>
<dbReference type="PATRIC" id="fig|1121439.3.peg.1093"/>
<dbReference type="Pfam" id="PF01312">
    <property type="entry name" value="Bac_export_2"/>
    <property type="match status" value="1"/>
</dbReference>
<feature type="transmembrane region" description="Helical" evidence="13">
    <location>
        <begin position="85"/>
        <end position="108"/>
    </location>
</feature>
<dbReference type="Proteomes" id="UP000014975">
    <property type="component" value="Unassembled WGS sequence"/>
</dbReference>
<comment type="subcellular location">
    <subcellularLocation>
        <location evidence="1">Cell membrane</location>
        <topology evidence="1">Multi-pass membrane protein</topology>
    </subcellularLocation>
</comment>
<evidence type="ECO:0000256" key="9">
    <source>
        <dbReference type="ARBA" id="ARBA00022989"/>
    </source>
</evidence>
<dbReference type="PANTHER" id="PTHR30531:SF12">
    <property type="entry name" value="FLAGELLAR BIOSYNTHETIC PROTEIN FLHB"/>
    <property type="match status" value="1"/>
</dbReference>
<keyword evidence="4 13" id="KW-0813">Transport</keyword>
<dbReference type="PRINTS" id="PR00950">
    <property type="entry name" value="TYPE3IMSPROT"/>
</dbReference>
<dbReference type="RefSeq" id="WP_020886574.1">
    <property type="nucleotide sequence ID" value="NZ_ATHI01000007.1"/>
</dbReference>
<dbReference type="InterPro" id="IPR006135">
    <property type="entry name" value="T3SS_substrate_exporter"/>
</dbReference>
<evidence type="ECO:0000256" key="12">
    <source>
        <dbReference type="ARBA" id="ARBA00025078"/>
    </source>
</evidence>
<keyword evidence="15" id="KW-0969">Cilium</keyword>
<dbReference type="Gene3D" id="6.10.250.2080">
    <property type="match status" value="1"/>
</dbReference>
<name>S7TBV5_9BACT</name>
<keyword evidence="5 13" id="KW-1003">Cell membrane</keyword>
<dbReference type="FunFam" id="3.40.1690.10:FF:000001">
    <property type="entry name" value="Flagellar biosynthetic protein FlhB"/>
    <property type="match status" value="1"/>
</dbReference>
<protein>
    <recommendedName>
        <fullName evidence="3 13">Flagellar biosynthetic protein FlhB</fullName>
    </recommendedName>
</protein>
<keyword evidence="15" id="KW-0966">Cell projection</keyword>
<evidence type="ECO:0000256" key="2">
    <source>
        <dbReference type="ARBA" id="ARBA00010690"/>
    </source>
</evidence>
<dbReference type="GO" id="GO:0009306">
    <property type="term" value="P:protein secretion"/>
    <property type="evidence" value="ECO:0007669"/>
    <property type="project" value="InterPro"/>
</dbReference>
<evidence type="ECO:0000256" key="5">
    <source>
        <dbReference type="ARBA" id="ARBA00022475"/>
    </source>
</evidence>
<dbReference type="InterPro" id="IPR029025">
    <property type="entry name" value="T3SS_substrate_exporter_C"/>
</dbReference>
<dbReference type="GO" id="GO:0005886">
    <property type="term" value="C:plasma membrane"/>
    <property type="evidence" value="ECO:0007669"/>
    <property type="project" value="UniProtKB-SubCell"/>
</dbReference>
<evidence type="ECO:0000313" key="15">
    <source>
        <dbReference type="EMBL" id="EPR34647.1"/>
    </source>
</evidence>
<evidence type="ECO:0000256" key="6">
    <source>
        <dbReference type="ARBA" id="ARBA00022692"/>
    </source>
</evidence>
<dbReference type="GO" id="GO:0044780">
    <property type="term" value="P:bacterial-type flagellum assembly"/>
    <property type="evidence" value="ECO:0007669"/>
    <property type="project" value="InterPro"/>
</dbReference>
<dbReference type="SUPFAM" id="SSF160544">
    <property type="entry name" value="EscU C-terminal domain-like"/>
    <property type="match status" value="1"/>
</dbReference>
<evidence type="ECO:0000313" key="16">
    <source>
        <dbReference type="Proteomes" id="UP000014975"/>
    </source>
</evidence>
<keyword evidence="9 13" id="KW-1133">Transmembrane helix</keyword>
<evidence type="ECO:0000256" key="14">
    <source>
        <dbReference type="SAM" id="MobiDB-lite"/>
    </source>
</evidence>
<keyword evidence="11 13" id="KW-1006">Bacterial flagellum protein export</keyword>
<keyword evidence="7 13" id="KW-1005">Bacterial flagellum biogenesis</keyword>
<feature type="transmembrane region" description="Helical" evidence="13">
    <location>
        <begin position="144"/>
        <end position="163"/>
    </location>
</feature>
<organism evidence="15 16">
    <name type="scientific">Alkalidesulfovibrio alkalitolerans DSM 16529</name>
    <dbReference type="NCBI Taxonomy" id="1121439"/>
    <lineage>
        <taxon>Bacteria</taxon>
        <taxon>Pseudomonadati</taxon>
        <taxon>Thermodesulfobacteriota</taxon>
        <taxon>Desulfovibrionia</taxon>
        <taxon>Desulfovibrionales</taxon>
        <taxon>Desulfovibrionaceae</taxon>
        <taxon>Alkalidesulfovibrio</taxon>
    </lineage>
</organism>
<keyword evidence="16" id="KW-1185">Reference proteome</keyword>
<evidence type="ECO:0000256" key="7">
    <source>
        <dbReference type="ARBA" id="ARBA00022795"/>
    </source>
</evidence>
<dbReference type="AlphaFoldDB" id="S7TBV5"/>
<feature type="transmembrane region" description="Helical" evidence="13">
    <location>
        <begin position="36"/>
        <end position="65"/>
    </location>
</feature>
<gene>
    <name evidence="13" type="primary">flhB</name>
    <name evidence="15" type="ORF">dsat_2689</name>
</gene>
<evidence type="ECO:0000256" key="1">
    <source>
        <dbReference type="ARBA" id="ARBA00004651"/>
    </source>
</evidence>
<feature type="transmembrane region" description="Helical" evidence="13">
    <location>
        <begin position="183"/>
        <end position="212"/>
    </location>
</feature>
<dbReference type="InterPro" id="IPR006136">
    <property type="entry name" value="FlhB"/>
</dbReference>
<dbReference type="EMBL" id="ATHI01000007">
    <property type="protein sequence ID" value="EPR34647.1"/>
    <property type="molecule type" value="Genomic_DNA"/>
</dbReference>
<dbReference type="OrthoDB" id="9807950at2"/>
<keyword evidence="15" id="KW-0282">Flagellum</keyword>
<keyword evidence="8 13" id="KW-0653">Protein transport</keyword>
<evidence type="ECO:0000256" key="10">
    <source>
        <dbReference type="ARBA" id="ARBA00023136"/>
    </source>
</evidence>
<comment type="function">
    <text evidence="12 13">Required for formation of the rod structure in the basal body of the flagellar apparatus. Together with FliI and FliH, may constitute the export apparatus of flagellin.</text>
</comment>
<evidence type="ECO:0000256" key="11">
    <source>
        <dbReference type="ARBA" id="ARBA00023225"/>
    </source>
</evidence>
<proteinExistence type="inferred from homology"/>
<accession>S7TBV5</accession>
<dbReference type="MEROPS" id="N06.A01"/>
<keyword evidence="6 13" id="KW-0812">Transmembrane</keyword>
<comment type="caution">
    <text evidence="15">The sequence shown here is derived from an EMBL/GenBank/DDBJ whole genome shotgun (WGS) entry which is preliminary data.</text>
</comment>
<dbReference type="Gene3D" id="3.40.1690.10">
    <property type="entry name" value="secretion proteins EscU"/>
    <property type="match status" value="1"/>
</dbReference>
<reference evidence="15 16" key="1">
    <citation type="journal article" date="2013" name="Genome Announc.">
        <title>Draft genome sequences for three mercury-methylating, sulfate-reducing bacteria.</title>
        <authorList>
            <person name="Brown S.D."/>
            <person name="Hurt R.A.Jr."/>
            <person name="Gilmour C.C."/>
            <person name="Elias D.A."/>
        </authorList>
    </citation>
    <scope>NUCLEOTIDE SEQUENCE [LARGE SCALE GENOMIC DNA]</scope>
    <source>
        <strain evidence="15 16">DSM 16529</strain>
    </source>
</reference>
<comment type="similarity">
    <text evidence="2 13">Belongs to the type III secretion exporter family.</text>
</comment>
<dbReference type="eggNOG" id="COG1377">
    <property type="taxonomic scope" value="Bacteria"/>
</dbReference>
<evidence type="ECO:0000256" key="13">
    <source>
        <dbReference type="RuleBase" id="RU364091"/>
    </source>
</evidence>